<organism evidence="3 4">
    <name type="scientific">Chondromyces crocatus</name>
    <dbReference type="NCBI Taxonomy" id="52"/>
    <lineage>
        <taxon>Bacteria</taxon>
        <taxon>Pseudomonadati</taxon>
        <taxon>Myxococcota</taxon>
        <taxon>Polyangia</taxon>
        <taxon>Polyangiales</taxon>
        <taxon>Polyangiaceae</taxon>
        <taxon>Chondromyces</taxon>
    </lineage>
</organism>
<dbReference type="InterPro" id="IPR013760">
    <property type="entry name" value="Topo_IIA-like_dom_sf"/>
</dbReference>
<gene>
    <name evidence="3" type="ORF">CMC5_020660</name>
</gene>
<comment type="catalytic activity">
    <reaction evidence="1">
        <text>ATP-dependent breakage, passage and rejoining of double-stranded DNA.</text>
        <dbReference type="EC" id="5.6.2.2"/>
    </reaction>
</comment>
<dbReference type="STRING" id="52.CMC5_020660"/>
<name>A0A0K1EBG5_CHOCO</name>
<evidence type="ECO:0000256" key="2">
    <source>
        <dbReference type="ARBA" id="ARBA00023029"/>
    </source>
</evidence>
<keyword evidence="4" id="KW-1185">Reference proteome</keyword>
<dbReference type="RefSeq" id="WP_050430223.1">
    <property type="nucleotide sequence ID" value="NZ_CP012159.1"/>
</dbReference>
<dbReference type="Proteomes" id="UP000067626">
    <property type="component" value="Chromosome"/>
</dbReference>
<reference evidence="3 4" key="1">
    <citation type="submission" date="2015-07" db="EMBL/GenBank/DDBJ databases">
        <title>Genome analysis of myxobacterium Chondromyces crocatus Cm c5 reveals a high potential for natural compound synthesis and the genetic basis for the loss of fruiting body formation.</title>
        <authorList>
            <person name="Zaburannyi N."/>
            <person name="Bunk B."/>
            <person name="Maier J."/>
            <person name="Overmann J."/>
            <person name="Mueller R."/>
        </authorList>
    </citation>
    <scope>NUCLEOTIDE SEQUENCE [LARGE SCALE GENOMIC DNA]</scope>
    <source>
        <strain evidence="3 4">Cm c5</strain>
    </source>
</reference>
<keyword evidence="2" id="KW-0413">Isomerase</keyword>
<dbReference type="GO" id="GO:0003918">
    <property type="term" value="F:DNA topoisomerase type II (double strand cut, ATP-hydrolyzing) activity"/>
    <property type="evidence" value="ECO:0007669"/>
    <property type="project" value="UniProtKB-EC"/>
</dbReference>
<proteinExistence type="predicted"/>
<dbReference type="OrthoDB" id="6183496at2"/>
<protein>
    <submittedName>
        <fullName evidence="3">Uncharacterized protein</fullName>
    </submittedName>
</protein>
<evidence type="ECO:0000313" key="3">
    <source>
        <dbReference type="EMBL" id="AKT37923.1"/>
    </source>
</evidence>
<sequence>MSRRSSLDTIPDVRDGLTRAERVVLYTLAELQVERRGRNVPTAMLYGRVVERMDMSVDELQRILQRLGAARGYGG</sequence>
<evidence type="ECO:0000313" key="4">
    <source>
        <dbReference type="Proteomes" id="UP000067626"/>
    </source>
</evidence>
<dbReference type="AlphaFoldDB" id="A0A0K1EBG5"/>
<dbReference type="SUPFAM" id="SSF56719">
    <property type="entry name" value="Type II DNA topoisomerase"/>
    <property type="match status" value="1"/>
</dbReference>
<accession>A0A0K1EBG5</accession>
<keyword evidence="2" id="KW-0799">Topoisomerase</keyword>
<evidence type="ECO:0000256" key="1">
    <source>
        <dbReference type="ARBA" id="ARBA00000185"/>
    </source>
</evidence>
<dbReference type="KEGG" id="ccro:CMC5_020660"/>
<dbReference type="PATRIC" id="fig|52.7.peg.2224"/>
<dbReference type="GO" id="GO:0005524">
    <property type="term" value="F:ATP binding"/>
    <property type="evidence" value="ECO:0007669"/>
    <property type="project" value="InterPro"/>
</dbReference>
<dbReference type="EMBL" id="CP012159">
    <property type="protein sequence ID" value="AKT37923.1"/>
    <property type="molecule type" value="Genomic_DNA"/>
</dbReference>